<proteinExistence type="predicted"/>
<organism evidence="2 3">
    <name type="scientific">Heterodera trifolii</name>
    <dbReference type="NCBI Taxonomy" id="157864"/>
    <lineage>
        <taxon>Eukaryota</taxon>
        <taxon>Metazoa</taxon>
        <taxon>Ecdysozoa</taxon>
        <taxon>Nematoda</taxon>
        <taxon>Chromadorea</taxon>
        <taxon>Rhabditida</taxon>
        <taxon>Tylenchina</taxon>
        <taxon>Tylenchomorpha</taxon>
        <taxon>Tylenchoidea</taxon>
        <taxon>Heteroderidae</taxon>
        <taxon>Heteroderinae</taxon>
        <taxon>Heterodera</taxon>
    </lineage>
</organism>
<keyword evidence="3" id="KW-1185">Reference proteome</keyword>
<evidence type="ECO:0000313" key="3">
    <source>
        <dbReference type="Proteomes" id="UP001620626"/>
    </source>
</evidence>
<dbReference type="Proteomes" id="UP001620626">
    <property type="component" value="Unassembled WGS sequence"/>
</dbReference>
<sequence length="101" mass="11540">MCEAGTKFMGMFGNEPNEEAQQNAVEQFKKIAMMKKMGNCDELKQLLVQDPCEEAKLKVKKTIIAYERIFGLIKMIRSINDKSKGKENDGEVMKETKMPTM</sequence>
<evidence type="ECO:0000313" key="2">
    <source>
        <dbReference type="EMBL" id="KAL3109222.1"/>
    </source>
</evidence>
<dbReference type="EMBL" id="JBICBT010000574">
    <property type="protein sequence ID" value="KAL3109222.1"/>
    <property type="molecule type" value="Genomic_DNA"/>
</dbReference>
<dbReference type="AlphaFoldDB" id="A0ABD2L1X7"/>
<reference evidence="2 3" key="1">
    <citation type="submission" date="2024-10" db="EMBL/GenBank/DDBJ databases">
        <authorList>
            <person name="Kim D."/>
        </authorList>
    </citation>
    <scope>NUCLEOTIDE SEQUENCE [LARGE SCALE GENOMIC DNA]</scope>
    <source>
        <strain evidence="2">BH-2024</strain>
    </source>
</reference>
<gene>
    <name evidence="2" type="ORF">niasHT_010486</name>
</gene>
<accession>A0ABD2L1X7</accession>
<comment type="caution">
    <text evidence="2">The sequence shown here is derived from an EMBL/GenBank/DDBJ whole genome shotgun (WGS) entry which is preliminary data.</text>
</comment>
<protein>
    <submittedName>
        <fullName evidence="2">Uncharacterized protein</fullName>
    </submittedName>
</protein>
<name>A0ABD2L1X7_9BILA</name>
<feature type="region of interest" description="Disordered" evidence="1">
    <location>
        <begin position="82"/>
        <end position="101"/>
    </location>
</feature>
<evidence type="ECO:0000256" key="1">
    <source>
        <dbReference type="SAM" id="MobiDB-lite"/>
    </source>
</evidence>